<evidence type="ECO:0000313" key="4">
    <source>
        <dbReference type="Proteomes" id="UP001489004"/>
    </source>
</evidence>
<evidence type="ECO:0000313" key="3">
    <source>
        <dbReference type="EMBL" id="KAK9807660.1"/>
    </source>
</evidence>
<organism evidence="3 4">
    <name type="scientific">[Myrmecia] bisecta</name>
    <dbReference type="NCBI Taxonomy" id="41462"/>
    <lineage>
        <taxon>Eukaryota</taxon>
        <taxon>Viridiplantae</taxon>
        <taxon>Chlorophyta</taxon>
        <taxon>core chlorophytes</taxon>
        <taxon>Trebouxiophyceae</taxon>
        <taxon>Trebouxiales</taxon>
        <taxon>Trebouxiaceae</taxon>
        <taxon>Myrmecia</taxon>
    </lineage>
</organism>
<feature type="region of interest" description="Disordered" evidence="1">
    <location>
        <begin position="9"/>
        <end position="35"/>
    </location>
</feature>
<evidence type="ECO:0000259" key="2">
    <source>
        <dbReference type="PROSITE" id="PS50181"/>
    </source>
</evidence>
<feature type="domain" description="F-box" evidence="2">
    <location>
        <begin position="215"/>
        <end position="261"/>
    </location>
</feature>
<gene>
    <name evidence="3" type="ORF">WJX72_005652</name>
</gene>
<dbReference type="InterPro" id="IPR001810">
    <property type="entry name" value="F-box_dom"/>
</dbReference>
<feature type="compositionally biased region" description="Basic and acidic residues" evidence="1">
    <location>
        <begin position="9"/>
        <end position="24"/>
    </location>
</feature>
<dbReference type="Proteomes" id="UP001489004">
    <property type="component" value="Unassembled WGS sequence"/>
</dbReference>
<protein>
    <recommendedName>
        <fullName evidence="2">F-box domain-containing protein</fullName>
    </recommendedName>
</protein>
<dbReference type="AlphaFoldDB" id="A0AAW1PCY3"/>
<dbReference type="SUPFAM" id="SSF81383">
    <property type="entry name" value="F-box domain"/>
    <property type="match status" value="1"/>
</dbReference>
<keyword evidence="4" id="KW-1185">Reference proteome</keyword>
<reference evidence="3 4" key="1">
    <citation type="journal article" date="2024" name="Nat. Commun.">
        <title>Phylogenomics reveals the evolutionary origins of lichenization in chlorophyte algae.</title>
        <authorList>
            <person name="Puginier C."/>
            <person name="Libourel C."/>
            <person name="Otte J."/>
            <person name="Skaloud P."/>
            <person name="Haon M."/>
            <person name="Grisel S."/>
            <person name="Petersen M."/>
            <person name="Berrin J.G."/>
            <person name="Delaux P.M."/>
            <person name="Dal Grande F."/>
            <person name="Keller J."/>
        </authorList>
    </citation>
    <scope>NUCLEOTIDE SEQUENCE [LARGE SCALE GENOMIC DNA]</scope>
    <source>
        <strain evidence="3 4">SAG 2043</strain>
    </source>
</reference>
<dbReference type="Gene3D" id="3.40.1000.30">
    <property type="match status" value="1"/>
</dbReference>
<dbReference type="PANTHER" id="PTHR47602:SF2">
    <property type="entry name" value="F-BOX PROTEIN SKIP22"/>
    <property type="match status" value="1"/>
</dbReference>
<dbReference type="Gene3D" id="1.20.1280.50">
    <property type="match status" value="1"/>
</dbReference>
<dbReference type="PROSITE" id="PS50181">
    <property type="entry name" value="FBOX"/>
    <property type="match status" value="1"/>
</dbReference>
<feature type="compositionally biased region" description="Low complexity" evidence="1">
    <location>
        <begin position="137"/>
        <end position="169"/>
    </location>
</feature>
<proteinExistence type="predicted"/>
<dbReference type="Pfam" id="PF12937">
    <property type="entry name" value="F-box-like"/>
    <property type="match status" value="1"/>
</dbReference>
<name>A0AAW1PCY3_9CHLO</name>
<comment type="caution">
    <text evidence="3">The sequence shown here is derived from an EMBL/GenBank/DDBJ whole genome shotgun (WGS) entry which is preliminary data.</text>
</comment>
<evidence type="ECO:0000256" key="1">
    <source>
        <dbReference type="SAM" id="MobiDB-lite"/>
    </source>
</evidence>
<dbReference type="PANTHER" id="PTHR47602">
    <property type="entry name" value="F-BOX PROTEIN SKIP22"/>
    <property type="match status" value="1"/>
</dbReference>
<sequence length="287" mass="29851">MSAVRLRIRVDGATEKEDHRDAARHSPAAQPGSATSQLPITIASISPHELLWLAAHSAMVDTGFRLTTAVQQEGGGASALFSHKLLQYQVQDAAGGAFCTVKRSSIGSHFILLGAVDGSNTAVHHVSLSVPDHVEEQQQQQGAAGAAGAAASGSGSSTGQFKDTDGVSGAASGADGPIASLVRLKQPQQLWLKLKNELALALLASAAAASGQPPLFGLLALPREVKERCLQGLKGPDLAAVLQTCRELRAVASTDSLWEACYEAEFGVPSSAVRNAARFNGWRAVFK</sequence>
<feature type="region of interest" description="Disordered" evidence="1">
    <location>
        <begin position="133"/>
        <end position="169"/>
    </location>
</feature>
<dbReference type="InterPro" id="IPR036047">
    <property type="entry name" value="F-box-like_dom_sf"/>
</dbReference>
<dbReference type="EMBL" id="JALJOR010000012">
    <property type="protein sequence ID" value="KAK9807660.1"/>
    <property type="molecule type" value="Genomic_DNA"/>
</dbReference>
<accession>A0AAW1PCY3</accession>